<dbReference type="Pfam" id="PF04264">
    <property type="entry name" value="YceI"/>
    <property type="match status" value="1"/>
</dbReference>
<proteinExistence type="predicted"/>
<evidence type="ECO:0000259" key="2">
    <source>
        <dbReference type="SMART" id="SM00867"/>
    </source>
</evidence>
<dbReference type="PANTHER" id="PTHR34406:SF1">
    <property type="entry name" value="PROTEIN YCEI"/>
    <property type="match status" value="1"/>
</dbReference>
<accession>A0ABX0QMA8</accession>
<feature type="signal peptide" evidence="1">
    <location>
        <begin position="1"/>
        <end position="19"/>
    </location>
</feature>
<feature type="chain" id="PRO_5046954124" evidence="1">
    <location>
        <begin position="20"/>
        <end position="201"/>
    </location>
</feature>
<dbReference type="PANTHER" id="PTHR34406">
    <property type="entry name" value="PROTEIN YCEI"/>
    <property type="match status" value="1"/>
</dbReference>
<reference evidence="4" key="2">
    <citation type="submission" date="2023-07" db="EMBL/GenBank/DDBJ databases">
        <authorList>
            <person name="Jung D.-H."/>
        </authorList>
    </citation>
    <scope>NUCLEOTIDE SEQUENCE [LARGE SCALE GENOMIC DNA]</scope>
    <source>
        <strain evidence="4">JA-25</strain>
    </source>
</reference>
<dbReference type="Proteomes" id="UP000606008">
    <property type="component" value="Unassembled WGS sequence"/>
</dbReference>
<reference evidence="4" key="1">
    <citation type="submission" date="2019-09" db="EMBL/GenBank/DDBJ databases">
        <authorList>
            <person name="Jung D.-H."/>
        </authorList>
    </citation>
    <scope>NUCLEOTIDE SEQUENCE [LARGE SCALE GENOMIC DNA]</scope>
    <source>
        <strain evidence="4">JA-25</strain>
    </source>
</reference>
<keyword evidence="4" id="KW-1185">Reference proteome</keyword>
<keyword evidence="1" id="KW-0732">Signal</keyword>
<name>A0ABX0QMA8_9BACT</name>
<evidence type="ECO:0000313" key="4">
    <source>
        <dbReference type="Proteomes" id="UP000606008"/>
    </source>
</evidence>
<evidence type="ECO:0000256" key="1">
    <source>
        <dbReference type="SAM" id="SignalP"/>
    </source>
</evidence>
<gene>
    <name evidence="3" type="ORF">F7231_25755</name>
</gene>
<dbReference type="Gene3D" id="2.40.128.110">
    <property type="entry name" value="Lipid/polyisoprenoid-binding, YceI-like"/>
    <property type="match status" value="1"/>
</dbReference>
<dbReference type="InterPro" id="IPR036761">
    <property type="entry name" value="TTHA0802/YceI-like_sf"/>
</dbReference>
<protein>
    <submittedName>
        <fullName evidence="3">YceI family protein</fullName>
    </submittedName>
</protein>
<organism evidence="3 4">
    <name type="scientific">Fibrivirga algicola</name>
    <dbReference type="NCBI Taxonomy" id="2950420"/>
    <lineage>
        <taxon>Bacteria</taxon>
        <taxon>Pseudomonadati</taxon>
        <taxon>Bacteroidota</taxon>
        <taxon>Cytophagia</taxon>
        <taxon>Cytophagales</taxon>
        <taxon>Spirosomataceae</taxon>
        <taxon>Fibrivirga</taxon>
    </lineage>
</organism>
<evidence type="ECO:0000313" key="3">
    <source>
        <dbReference type="EMBL" id="NID13599.1"/>
    </source>
</evidence>
<sequence>MKILYQLAAMLLITGGTMATRSKHTTYADTYKVDVSKSSLHWKARKVTGEHMGTLKLTDGALLFDDNKLTGGQFTFDMNSIVCTDLTDPEYNAKLIGHLKSDDFFSTGKHPTSSFTITKVMPKGASSYVVTGTMRIKGISNALTFPVRVKQDGATVEAQGKVTLDRTKYDIKYGSTSFFDALGDKAIYDDFDIELKLIANR</sequence>
<dbReference type="EMBL" id="WAEL01000013">
    <property type="protein sequence ID" value="NID13599.1"/>
    <property type="molecule type" value="Genomic_DNA"/>
</dbReference>
<feature type="domain" description="Lipid/polyisoprenoid-binding YceI-like" evidence="2">
    <location>
        <begin position="30"/>
        <end position="200"/>
    </location>
</feature>
<dbReference type="RefSeq" id="WP_166694124.1">
    <property type="nucleotide sequence ID" value="NZ_WAEL01000013.1"/>
</dbReference>
<dbReference type="SUPFAM" id="SSF101874">
    <property type="entry name" value="YceI-like"/>
    <property type="match status" value="1"/>
</dbReference>
<comment type="caution">
    <text evidence="3">The sequence shown here is derived from an EMBL/GenBank/DDBJ whole genome shotgun (WGS) entry which is preliminary data.</text>
</comment>
<dbReference type="SMART" id="SM00867">
    <property type="entry name" value="YceI"/>
    <property type="match status" value="1"/>
</dbReference>
<dbReference type="InterPro" id="IPR007372">
    <property type="entry name" value="Lipid/polyisoprenoid-bd_YceI"/>
</dbReference>